<dbReference type="Proteomes" id="UP000276215">
    <property type="component" value="Unassembled WGS sequence"/>
</dbReference>
<dbReference type="EMBL" id="ML120367">
    <property type="protein sequence ID" value="RPB02600.1"/>
    <property type="molecule type" value="Genomic_DNA"/>
</dbReference>
<evidence type="ECO:0000313" key="3">
    <source>
        <dbReference type="Proteomes" id="UP000276215"/>
    </source>
</evidence>
<feature type="region of interest" description="Disordered" evidence="1">
    <location>
        <begin position="99"/>
        <end position="141"/>
    </location>
</feature>
<accession>A0A3N4JW73</accession>
<reference evidence="2 3" key="1">
    <citation type="journal article" date="2018" name="Nat. Ecol. Evol.">
        <title>Pezizomycetes genomes reveal the molecular basis of ectomycorrhizal truffle lifestyle.</title>
        <authorList>
            <person name="Murat C."/>
            <person name="Payen T."/>
            <person name="Noel B."/>
            <person name="Kuo A."/>
            <person name="Morin E."/>
            <person name="Chen J."/>
            <person name="Kohler A."/>
            <person name="Krizsan K."/>
            <person name="Balestrini R."/>
            <person name="Da Silva C."/>
            <person name="Montanini B."/>
            <person name="Hainaut M."/>
            <person name="Levati E."/>
            <person name="Barry K.W."/>
            <person name="Belfiori B."/>
            <person name="Cichocki N."/>
            <person name="Clum A."/>
            <person name="Dockter R.B."/>
            <person name="Fauchery L."/>
            <person name="Guy J."/>
            <person name="Iotti M."/>
            <person name="Le Tacon F."/>
            <person name="Lindquist E.A."/>
            <person name="Lipzen A."/>
            <person name="Malagnac F."/>
            <person name="Mello A."/>
            <person name="Molinier V."/>
            <person name="Miyauchi S."/>
            <person name="Poulain J."/>
            <person name="Riccioni C."/>
            <person name="Rubini A."/>
            <person name="Sitrit Y."/>
            <person name="Splivallo R."/>
            <person name="Traeger S."/>
            <person name="Wang M."/>
            <person name="Zifcakova L."/>
            <person name="Wipf D."/>
            <person name="Zambonelli A."/>
            <person name="Paolocci F."/>
            <person name="Nowrousian M."/>
            <person name="Ottonello S."/>
            <person name="Baldrian P."/>
            <person name="Spatafora J.W."/>
            <person name="Henrissat B."/>
            <person name="Nagy L.G."/>
            <person name="Aury J.M."/>
            <person name="Wincker P."/>
            <person name="Grigoriev I.V."/>
            <person name="Bonfante P."/>
            <person name="Martin F.M."/>
        </authorList>
    </citation>
    <scope>NUCLEOTIDE SEQUENCE [LARGE SCALE GENOMIC DNA]</scope>
    <source>
        <strain evidence="2 3">120613-1</strain>
    </source>
</reference>
<feature type="compositionally biased region" description="Acidic residues" evidence="1">
    <location>
        <begin position="115"/>
        <end position="141"/>
    </location>
</feature>
<gene>
    <name evidence="2" type="ORF">L873DRAFT_1787597</name>
</gene>
<protein>
    <submittedName>
        <fullName evidence="2">Uncharacterized protein</fullName>
    </submittedName>
</protein>
<name>A0A3N4JW73_9PEZI</name>
<organism evidence="2 3">
    <name type="scientific">Choiromyces venosus 120613-1</name>
    <dbReference type="NCBI Taxonomy" id="1336337"/>
    <lineage>
        <taxon>Eukaryota</taxon>
        <taxon>Fungi</taxon>
        <taxon>Dikarya</taxon>
        <taxon>Ascomycota</taxon>
        <taxon>Pezizomycotina</taxon>
        <taxon>Pezizomycetes</taxon>
        <taxon>Pezizales</taxon>
        <taxon>Tuberaceae</taxon>
        <taxon>Choiromyces</taxon>
    </lineage>
</organism>
<feature type="compositionally biased region" description="Basic and acidic residues" evidence="1">
    <location>
        <begin position="99"/>
        <end position="111"/>
    </location>
</feature>
<evidence type="ECO:0000313" key="2">
    <source>
        <dbReference type="EMBL" id="RPB02600.1"/>
    </source>
</evidence>
<dbReference type="AlphaFoldDB" id="A0A3N4JW73"/>
<evidence type="ECO:0000256" key="1">
    <source>
        <dbReference type="SAM" id="MobiDB-lite"/>
    </source>
</evidence>
<sequence>MCNGSVTDPQYLPFYCNLTDQTLSLSCLPTITNINLKFHYTFVLLKVLEEKLNVVEEEEEKIPSSQRLALLIDRSCDSEISVKGLDKTYLIEGLRDWRQGESREEEKERNNLIDNNEDDDDDDSKLNEDKDEADVFYEDCF</sequence>
<keyword evidence="3" id="KW-1185">Reference proteome</keyword>
<proteinExistence type="predicted"/>